<reference evidence="9 10" key="2">
    <citation type="journal article" date="2019" name="G3 (Bethesda)">
        <title>Hybrid Assembly of the Genome of the Entomopathogenic Nematode Steinernema carpocapsae Identifies the X-Chromosome.</title>
        <authorList>
            <person name="Serra L."/>
            <person name="Macchietto M."/>
            <person name="Macias-Munoz A."/>
            <person name="McGill C.J."/>
            <person name="Rodriguez I.M."/>
            <person name="Rodriguez B."/>
            <person name="Murad R."/>
            <person name="Mortazavi A."/>
        </authorList>
    </citation>
    <scope>NUCLEOTIDE SEQUENCE [LARGE SCALE GENOMIC DNA]</scope>
    <source>
        <strain evidence="9 10">ALL</strain>
    </source>
</reference>
<evidence type="ECO:0000313" key="10">
    <source>
        <dbReference type="Proteomes" id="UP000298663"/>
    </source>
</evidence>
<evidence type="ECO:0000256" key="1">
    <source>
        <dbReference type="ARBA" id="ARBA00004141"/>
    </source>
</evidence>
<keyword evidence="3 7" id="KW-0812">Transmembrane</keyword>
<dbReference type="InterPro" id="IPR004710">
    <property type="entry name" value="Bilac:Na_transpt"/>
</dbReference>
<feature type="transmembrane region" description="Helical" evidence="7">
    <location>
        <begin position="311"/>
        <end position="330"/>
    </location>
</feature>
<feature type="transmembrane region" description="Helical" evidence="7">
    <location>
        <begin position="350"/>
        <end position="371"/>
    </location>
</feature>
<comment type="caution">
    <text evidence="9">The sequence shown here is derived from an EMBL/GenBank/DDBJ whole genome shotgun (WGS) entry which is preliminary data.</text>
</comment>
<comment type="subcellular location">
    <subcellularLocation>
        <location evidence="1">Membrane</location>
        <topology evidence="1">Multi-pass membrane protein</topology>
    </subcellularLocation>
</comment>
<gene>
    <name evidence="9" type="ORF">L596_020369</name>
</gene>
<feature type="transmembrane region" description="Helical" evidence="7">
    <location>
        <begin position="377"/>
        <end position="399"/>
    </location>
</feature>
<evidence type="ECO:0000313" key="9">
    <source>
        <dbReference type="EMBL" id="TKR72997.1"/>
    </source>
</evidence>
<evidence type="ECO:0000256" key="2">
    <source>
        <dbReference type="ARBA" id="ARBA00006528"/>
    </source>
</evidence>
<evidence type="ECO:0000256" key="8">
    <source>
        <dbReference type="SAM" id="SignalP"/>
    </source>
</evidence>
<comment type="similarity">
    <text evidence="2">Belongs to the bile acid:sodium symporter (BASS) (TC 2.A.28) family.</text>
</comment>
<name>A0A4U5MTB4_STECR</name>
<dbReference type="GO" id="GO:0016020">
    <property type="term" value="C:membrane"/>
    <property type="evidence" value="ECO:0007669"/>
    <property type="project" value="UniProtKB-SubCell"/>
</dbReference>
<keyword evidence="4" id="KW-0769">Symport</keyword>
<proteinExistence type="inferred from homology"/>
<feature type="transmembrane region" description="Helical" evidence="7">
    <location>
        <begin position="176"/>
        <end position="196"/>
    </location>
</feature>
<dbReference type="PANTHER" id="PTHR10361">
    <property type="entry name" value="SODIUM-BILE ACID COTRANSPORTER"/>
    <property type="match status" value="1"/>
</dbReference>
<keyword evidence="8" id="KW-0732">Signal</keyword>
<evidence type="ECO:0000256" key="4">
    <source>
        <dbReference type="ARBA" id="ARBA00022847"/>
    </source>
</evidence>
<evidence type="ECO:0000256" key="5">
    <source>
        <dbReference type="ARBA" id="ARBA00022989"/>
    </source>
</evidence>
<accession>A0A4U5MTB4</accession>
<organism evidence="9 10">
    <name type="scientific">Steinernema carpocapsae</name>
    <name type="common">Entomopathogenic nematode</name>
    <dbReference type="NCBI Taxonomy" id="34508"/>
    <lineage>
        <taxon>Eukaryota</taxon>
        <taxon>Metazoa</taxon>
        <taxon>Ecdysozoa</taxon>
        <taxon>Nematoda</taxon>
        <taxon>Chromadorea</taxon>
        <taxon>Rhabditida</taxon>
        <taxon>Tylenchina</taxon>
        <taxon>Panagrolaimomorpha</taxon>
        <taxon>Strongyloidoidea</taxon>
        <taxon>Steinernematidae</taxon>
        <taxon>Steinernema</taxon>
    </lineage>
</organism>
<dbReference type="GO" id="GO:0015293">
    <property type="term" value="F:symporter activity"/>
    <property type="evidence" value="ECO:0007669"/>
    <property type="project" value="UniProtKB-KW"/>
</dbReference>
<dbReference type="InterPro" id="IPR002657">
    <property type="entry name" value="BilAc:Na_symport/Acr3"/>
</dbReference>
<sequence>MVSAKNTAKTGCPILLLLQLFVQLTATVASEIGSFATLRFEPVVMHNLTEDGNQTVTVVAEFQRDGFAKSRFHDKRWMIRFNSMNSKIASCFQTAEYFNASQFEANGDKLVIRRELLVNGNLVGKTGVDVVLTPVDEFSWNASYPEYMEVRDSNTVSSALDVWVTRNEHGKRLTKIFVSTLIVLLTVANILMGCELDLNVVWETVRKPVAPAIGFCTQFFVMPTLAYVIAQAIFVSRGLSSFALGLFVTACAPGGGASNYWTLLLDGNAHLSVTMTFLSTLASLVMMPLWMHLLGKQFLVGYHPEATIKVPYMKIVSSLLALVIPLLIGVGIQKWKPNIAAKARKVMRPYIICVLVFVIAFGAYANSYMFFVMTVPALIGGLLLPWCGFMFGCFASILLRQPPRT</sequence>
<dbReference type="OrthoDB" id="203097at2759"/>
<dbReference type="InterPro" id="IPR038770">
    <property type="entry name" value="Na+/solute_symporter_sf"/>
</dbReference>
<keyword evidence="6 7" id="KW-0472">Membrane</keyword>
<reference evidence="9 10" key="1">
    <citation type="journal article" date="2015" name="Genome Biol.">
        <title>Comparative genomics of Steinernema reveals deeply conserved gene regulatory networks.</title>
        <authorList>
            <person name="Dillman A.R."/>
            <person name="Macchietto M."/>
            <person name="Porter C.F."/>
            <person name="Rogers A."/>
            <person name="Williams B."/>
            <person name="Antoshechkin I."/>
            <person name="Lee M.M."/>
            <person name="Goodwin Z."/>
            <person name="Lu X."/>
            <person name="Lewis E.E."/>
            <person name="Goodrich-Blair H."/>
            <person name="Stock S.P."/>
            <person name="Adams B.J."/>
            <person name="Sternberg P.W."/>
            <person name="Mortazavi A."/>
        </authorList>
    </citation>
    <scope>NUCLEOTIDE SEQUENCE [LARGE SCALE GENOMIC DNA]</scope>
    <source>
        <strain evidence="9 10">ALL</strain>
    </source>
</reference>
<feature type="signal peptide" evidence="8">
    <location>
        <begin position="1"/>
        <end position="29"/>
    </location>
</feature>
<keyword evidence="10" id="KW-1185">Reference proteome</keyword>
<evidence type="ECO:0000256" key="7">
    <source>
        <dbReference type="SAM" id="Phobius"/>
    </source>
</evidence>
<dbReference type="EMBL" id="AZBU02000006">
    <property type="protein sequence ID" value="TKR72997.1"/>
    <property type="molecule type" value="Genomic_DNA"/>
</dbReference>
<dbReference type="Proteomes" id="UP000298663">
    <property type="component" value="Unassembled WGS sequence"/>
</dbReference>
<keyword evidence="4" id="KW-0813">Transport</keyword>
<protein>
    <submittedName>
        <fullName evidence="9">Uncharacterized protein</fullName>
    </submittedName>
</protein>
<evidence type="ECO:0000256" key="6">
    <source>
        <dbReference type="ARBA" id="ARBA00023136"/>
    </source>
</evidence>
<feature type="transmembrane region" description="Helical" evidence="7">
    <location>
        <begin position="271"/>
        <end position="291"/>
    </location>
</feature>
<feature type="chain" id="PRO_5020182950" evidence="8">
    <location>
        <begin position="30"/>
        <end position="405"/>
    </location>
</feature>
<dbReference type="PANTHER" id="PTHR10361:SF28">
    <property type="entry name" value="P3 PROTEIN-RELATED"/>
    <property type="match status" value="1"/>
</dbReference>
<evidence type="ECO:0000256" key="3">
    <source>
        <dbReference type="ARBA" id="ARBA00022692"/>
    </source>
</evidence>
<feature type="transmembrane region" description="Helical" evidence="7">
    <location>
        <begin position="208"/>
        <end position="230"/>
    </location>
</feature>
<dbReference type="AlphaFoldDB" id="A0A4U5MTB4"/>
<keyword evidence="5 7" id="KW-1133">Transmembrane helix</keyword>
<dbReference type="Gene3D" id="1.20.1530.20">
    <property type="match status" value="1"/>
</dbReference>
<dbReference type="Pfam" id="PF01758">
    <property type="entry name" value="SBF"/>
    <property type="match status" value="1"/>
</dbReference>